<name>A0A9J6EX58_RHIMP</name>
<dbReference type="PANTHER" id="PTHR34615:SF1">
    <property type="entry name" value="PX DOMAIN-CONTAINING PROTEIN"/>
    <property type="match status" value="1"/>
</dbReference>
<dbReference type="PANTHER" id="PTHR34615">
    <property type="entry name" value="PX DOMAIN-CONTAINING PROTEIN"/>
    <property type="match status" value="1"/>
</dbReference>
<reference evidence="1" key="1">
    <citation type="journal article" date="2020" name="Cell">
        <title>Large-Scale Comparative Analyses of Tick Genomes Elucidate Their Genetic Diversity and Vector Capacities.</title>
        <authorList>
            <consortium name="Tick Genome and Microbiome Consortium (TIGMIC)"/>
            <person name="Jia N."/>
            <person name="Wang J."/>
            <person name="Shi W."/>
            <person name="Du L."/>
            <person name="Sun Y."/>
            <person name="Zhan W."/>
            <person name="Jiang J.F."/>
            <person name="Wang Q."/>
            <person name="Zhang B."/>
            <person name="Ji P."/>
            <person name="Bell-Sakyi L."/>
            <person name="Cui X.M."/>
            <person name="Yuan T.T."/>
            <person name="Jiang B.G."/>
            <person name="Yang W.F."/>
            <person name="Lam T.T."/>
            <person name="Chang Q.C."/>
            <person name="Ding S.J."/>
            <person name="Wang X.J."/>
            <person name="Zhu J.G."/>
            <person name="Ruan X.D."/>
            <person name="Zhao L."/>
            <person name="Wei J.T."/>
            <person name="Ye R.Z."/>
            <person name="Que T.C."/>
            <person name="Du C.H."/>
            <person name="Zhou Y.H."/>
            <person name="Cheng J.X."/>
            <person name="Dai P.F."/>
            <person name="Guo W.B."/>
            <person name="Han X.H."/>
            <person name="Huang E.J."/>
            <person name="Li L.F."/>
            <person name="Wei W."/>
            <person name="Gao Y.C."/>
            <person name="Liu J.Z."/>
            <person name="Shao H.Z."/>
            <person name="Wang X."/>
            <person name="Wang C.C."/>
            <person name="Yang T.C."/>
            <person name="Huo Q.B."/>
            <person name="Li W."/>
            <person name="Chen H.Y."/>
            <person name="Chen S.E."/>
            <person name="Zhou L.G."/>
            <person name="Ni X.B."/>
            <person name="Tian J.H."/>
            <person name="Sheng Y."/>
            <person name="Liu T."/>
            <person name="Pan Y.S."/>
            <person name="Xia L.Y."/>
            <person name="Li J."/>
            <person name="Zhao F."/>
            <person name="Cao W.C."/>
        </authorList>
    </citation>
    <scope>NUCLEOTIDE SEQUENCE</scope>
    <source>
        <strain evidence="1">Rmic-2018</strain>
    </source>
</reference>
<proteinExistence type="predicted"/>
<dbReference type="Proteomes" id="UP000821866">
    <property type="component" value="Chromosome 1"/>
</dbReference>
<protein>
    <submittedName>
        <fullName evidence="1">Uncharacterized protein</fullName>
    </submittedName>
</protein>
<dbReference type="AlphaFoldDB" id="A0A9J6EX58"/>
<comment type="caution">
    <text evidence="1">The sequence shown here is derived from an EMBL/GenBank/DDBJ whole genome shotgun (WGS) entry which is preliminary data.</text>
</comment>
<evidence type="ECO:0000313" key="1">
    <source>
        <dbReference type="EMBL" id="KAH8039006.1"/>
    </source>
</evidence>
<evidence type="ECO:0000313" key="2">
    <source>
        <dbReference type="Proteomes" id="UP000821866"/>
    </source>
</evidence>
<dbReference type="VEuPathDB" id="VectorBase:LOC119185555"/>
<reference evidence="1" key="2">
    <citation type="submission" date="2021-09" db="EMBL/GenBank/DDBJ databases">
        <authorList>
            <person name="Jia N."/>
            <person name="Wang J."/>
            <person name="Shi W."/>
            <person name="Du L."/>
            <person name="Sun Y."/>
            <person name="Zhan W."/>
            <person name="Jiang J."/>
            <person name="Wang Q."/>
            <person name="Zhang B."/>
            <person name="Ji P."/>
            <person name="Sakyi L.B."/>
            <person name="Cui X."/>
            <person name="Yuan T."/>
            <person name="Jiang B."/>
            <person name="Yang W."/>
            <person name="Lam T.T.-Y."/>
            <person name="Chang Q."/>
            <person name="Ding S."/>
            <person name="Wang X."/>
            <person name="Zhu J."/>
            <person name="Ruan X."/>
            <person name="Zhao L."/>
            <person name="Wei J."/>
            <person name="Que T."/>
            <person name="Du C."/>
            <person name="Cheng J."/>
            <person name="Dai P."/>
            <person name="Han X."/>
            <person name="Huang E."/>
            <person name="Gao Y."/>
            <person name="Liu J."/>
            <person name="Shao H."/>
            <person name="Ye R."/>
            <person name="Li L."/>
            <person name="Wei W."/>
            <person name="Wang X."/>
            <person name="Wang C."/>
            <person name="Huo Q."/>
            <person name="Li W."/>
            <person name="Guo W."/>
            <person name="Chen H."/>
            <person name="Chen S."/>
            <person name="Zhou L."/>
            <person name="Zhou L."/>
            <person name="Ni X."/>
            <person name="Tian J."/>
            <person name="Zhou Y."/>
            <person name="Sheng Y."/>
            <person name="Liu T."/>
            <person name="Pan Y."/>
            <person name="Xia L."/>
            <person name="Li J."/>
            <person name="Zhao F."/>
            <person name="Cao W."/>
        </authorList>
    </citation>
    <scope>NUCLEOTIDE SEQUENCE</scope>
    <source>
        <strain evidence="1">Rmic-2018</strain>
        <tissue evidence="1">Larvae</tissue>
    </source>
</reference>
<keyword evidence="2" id="KW-1185">Reference proteome</keyword>
<dbReference type="EMBL" id="JABSTU010000001">
    <property type="protein sequence ID" value="KAH8039006.1"/>
    <property type="molecule type" value="Genomic_DNA"/>
</dbReference>
<gene>
    <name evidence="1" type="ORF">HPB51_004826</name>
</gene>
<accession>A0A9J6EX58</accession>
<sequence length="207" mass="23867">MDRGQFRTYFRFERDDVRSLCRALQVPENVTTPQGVHVSGVEALCLTLRRSAYPNRLRELEPLFGRHYSVISSATNAVLAHINSTFEHLLLDVNNHTWLDIAKLQLFSEGSYSITNDILIHVPRFLWADEATATNLPLAIYEDDSSEPPHSHIEVMGQQATEPQPAQLERCRLLHQACRLLHQVCAKYIRSEIYFYLLIHNVYNKAH</sequence>
<organism evidence="1 2">
    <name type="scientific">Rhipicephalus microplus</name>
    <name type="common">Cattle tick</name>
    <name type="synonym">Boophilus microplus</name>
    <dbReference type="NCBI Taxonomy" id="6941"/>
    <lineage>
        <taxon>Eukaryota</taxon>
        <taxon>Metazoa</taxon>
        <taxon>Ecdysozoa</taxon>
        <taxon>Arthropoda</taxon>
        <taxon>Chelicerata</taxon>
        <taxon>Arachnida</taxon>
        <taxon>Acari</taxon>
        <taxon>Parasitiformes</taxon>
        <taxon>Ixodida</taxon>
        <taxon>Ixodoidea</taxon>
        <taxon>Ixodidae</taxon>
        <taxon>Rhipicephalinae</taxon>
        <taxon>Rhipicephalus</taxon>
        <taxon>Boophilus</taxon>
    </lineage>
</organism>